<dbReference type="Proteomes" id="UP000287168">
    <property type="component" value="Unassembled WGS sequence"/>
</dbReference>
<proteinExistence type="predicted"/>
<organism evidence="2 3">
    <name type="scientific">Falsigemmobacter intermedius</name>
    <dbReference type="NCBI Taxonomy" id="1553448"/>
    <lineage>
        <taxon>Bacteria</taxon>
        <taxon>Pseudomonadati</taxon>
        <taxon>Pseudomonadota</taxon>
        <taxon>Alphaproteobacteria</taxon>
        <taxon>Rhodobacterales</taxon>
        <taxon>Paracoccaceae</taxon>
        <taxon>Falsigemmobacter</taxon>
    </lineage>
</organism>
<feature type="transmembrane region" description="Helical" evidence="1">
    <location>
        <begin position="26"/>
        <end position="48"/>
    </location>
</feature>
<evidence type="ECO:0000313" key="2">
    <source>
        <dbReference type="EMBL" id="RWY39570.1"/>
    </source>
</evidence>
<keyword evidence="3" id="KW-1185">Reference proteome</keyword>
<sequence length="1101" mass="116158">MQDARAPDQPEPAPRGGGFRKRLGRAVFRVGLALALVLGLLSGAAWLLSGRPVEIPLWAVTELQSRVNTALSGQARVSLGGVSLRIGSDRRPELRIEDLRIAPAEGTGRAVLPDVSVRFEPGSLLTGRIRPASIRISGARLALRRLPDGSFDLDVGGGGVSPPQNFAELLDRIADTFSLPIAEALSRAEADAVTITLDDRRAGRIYTVGDGRIALSRRGERVALDVGMGLVGGGERQARAQLTFIMQGTGDAEISVQVEDMAAADLAAQAPALAPLRALEAPISGEMQAGLGADGRVTFLSGALSLGEGVLKPVEGVQPLRLGGAEFEFALDPAASRLRISALRVDSPALRMKAAGHVDLLDLKDGIPQDFVTQLALSDLVINPHGVFEQNVQFSEGAADVRLRLDPFSVEVGQFSLVEEGRHLSLGGNVRATEAGWEVAVDVTQDRIRHDQLIALWPVQVATKTRDWLVANVQQGMLFDARAGLRLRPGQEPWFSLGYEFSDADVRFMPTLPPIRQGRGYAVIEGASYITVVEDGLITPPTGGEIRVSRSMFKVADFRQRPVRAEIRLNTESSLTAALSLLDQPPFGFLSRANMPTDLGEGRAEVTSTIHVPLMRRPAREDIEFDVRGTLRDLRSDRLVKGRVLTADSLNLVAVPGQVQVSGDLRLGAARANATWTLPLGQPGAGSSVRGRARLDADLGREFLAGLGEGVLSGAGSADFEVTLKPGQPPALKVTSDLSGAVLRIPQLSWSKAASARGRLDLSGELSQPMRFERLHLSAPGLSATGSLRLAEGGTLDRLALSDLKVGEWLDASAELTGQGRGAPPQIRVTGGSFDLRRLPERMQGGAGASAGGARTPITLALDDARVAGNIRLSQVRGRISVGAGGVDGNLTGRLGGQVPIGLTLAAGAGGTSVRLQADDGGAALRAAGLFDKAYGGELDVVVVPDGARGHYRGQLSMKVFVVRNLPALAEMLNAVSIVGLIDQLATSGIAFGEASGGFRMTPEGIELNEMSAVGASFGVSLEGVYYTTQDRLNLRGVISPFYMVNAIGSVLTRPGEGLVGFTYRVEGPARAPQVSVNPLTALVPGFLRDMLRRPAAKLPG</sequence>
<keyword evidence="1" id="KW-0472">Membrane</keyword>
<reference evidence="2 3" key="1">
    <citation type="journal article" date="2015" name="Int. J. Syst. Evol. Microbiol.">
        <title>Gemmobacter intermedius sp. nov., isolated from a white stork (Ciconia ciconia).</title>
        <authorList>
            <person name="Kampfer P."/>
            <person name="Jerzak L."/>
            <person name="Wilharm G."/>
            <person name="Golke J."/>
            <person name="Busse H.J."/>
            <person name="Glaeser S.P."/>
        </authorList>
    </citation>
    <scope>NUCLEOTIDE SEQUENCE [LARGE SCALE GENOMIC DNA]</scope>
    <source>
        <strain evidence="2 3">119/4</strain>
    </source>
</reference>
<protein>
    <submittedName>
        <fullName evidence="2">Uncharacterized protein</fullName>
    </submittedName>
</protein>
<accession>A0A444M9F9</accession>
<evidence type="ECO:0000256" key="1">
    <source>
        <dbReference type="SAM" id="Phobius"/>
    </source>
</evidence>
<keyword evidence="1" id="KW-0812">Transmembrane</keyword>
<comment type="caution">
    <text evidence="2">The sequence shown here is derived from an EMBL/GenBank/DDBJ whole genome shotgun (WGS) entry which is preliminary data.</text>
</comment>
<evidence type="ECO:0000313" key="3">
    <source>
        <dbReference type="Proteomes" id="UP000287168"/>
    </source>
</evidence>
<dbReference type="AlphaFoldDB" id="A0A444M9F9"/>
<keyword evidence="1" id="KW-1133">Transmembrane helix</keyword>
<name>A0A444M9F9_9RHOB</name>
<dbReference type="EMBL" id="SBLC01000021">
    <property type="protein sequence ID" value="RWY39570.1"/>
    <property type="molecule type" value="Genomic_DNA"/>
</dbReference>
<gene>
    <name evidence="2" type="ORF">EP867_13615</name>
</gene>
<dbReference type="OrthoDB" id="7161641at2"/>